<gene>
    <name evidence="6" type="ORF">SAMN04488544_1710</name>
</gene>
<evidence type="ECO:0000256" key="3">
    <source>
        <dbReference type="ARBA" id="ARBA00023163"/>
    </source>
</evidence>
<dbReference type="GO" id="GO:0003677">
    <property type="term" value="F:DNA binding"/>
    <property type="evidence" value="ECO:0007669"/>
    <property type="project" value="UniProtKB-UniRule"/>
</dbReference>
<dbReference type="PANTHER" id="PTHR47506">
    <property type="entry name" value="TRANSCRIPTIONAL REGULATORY PROTEIN"/>
    <property type="match status" value="1"/>
</dbReference>
<feature type="DNA-binding region" description="H-T-H motif" evidence="4">
    <location>
        <begin position="29"/>
        <end position="48"/>
    </location>
</feature>
<sequence>MPRPRSFDEADVVARARAAFAETGFAGTSLDTLLEATGLARQSLYNAFGGKKELFMRAFLSGTAEAVEAVESIRHGSDSPIGRIRTQLVKMAVLHGGGQAPPSLFMKAAVELSGQDAEVASTAAAAFESMRTHYAACIVEAQEAGEVERTADADSFGAFYCAVIEGMAVLGGTGVPRTRLLEIGLTSLGALPITELGQEHLGAEEGDWS</sequence>
<organism evidence="6 7">
    <name type="scientific">Microlunatus sagamiharensis</name>
    <dbReference type="NCBI Taxonomy" id="546874"/>
    <lineage>
        <taxon>Bacteria</taxon>
        <taxon>Bacillati</taxon>
        <taxon>Actinomycetota</taxon>
        <taxon>Actinomycetes</taxon>
        <taxon>Propionibacteriales</taxon>
        <taxon>Propionibacteriaceae</taxon>
        <taxon>Microlunatus</taxon>
    </lineage>
</organism>
<keyword evidence="7" id="KW-1185">Reference proteome</keyword>
<keyword evidence="1" id="KW-0805">Transcription regulation</keyword>
<evidence type="ECO:0000256" key="2">
    <source>
        <dbReference type="ARBA" id="ARBA00023125"/>
    </source>
</evidence>
<dbReference type="STRING" id="546874.SAMN04488544_1710"/>
<dbReference type="OrthoDB" id="9805134at2"/>
<keyword evidence="3" id="KW-0804">Transcription</keyword>
<dbReference type="Pfam" id="PF00440">
    <property type="entry name" value="TetR_N"/>
    <property type="match status" value="1"/>
</dbReference>
<evidence type="ECO:0000313" key="7">
    <source>
        <dbReference type="Proteomes" id="UP000198825"/>
    </source>
</evidence>
<dbReference type="SUPFAM" id="SSF48498">
    <property type="entry name" value="Tetracyclin repressor-like, C-terminal domain"/>
    <property type="match status" value="1"/>
</dbReference>
<reference evidence="7" key="1">
    <citation type="submission" date="2016-10" db="EMBL/GenBank/DDBJ databases">
        <authorList>
            <person name="Varghese N."/>
            <person name="Submissions S."/>
        </authorList>
    </citation>
    <scope>NUCLEOTIDE SEQUENCE [LARGE SCALE GENOMIC DNA]</scope>
    <source>
        <strain evidence="7">DSM 21743</strain>
    </source>
</reference>
<keyword evidence="2 4" id="KW-0238">DNA-binding</keyword>
<dbReference type="InterPro" id="IPR011075">
    <property type="entry name" value="TetR_C"/>
</dbReference>
<proteinExistence type="predicted"/>
<dbReference type="Pfam" id="PF16925">
    <property type="entry name" value="TetR_C_13"/>
    <property type="match status" value="1"/>
</dbReference>
<protein>
    <submittedName>
        <fullName evidence="6">DNA-binding transcriptional regulator, AcrR family</fullName>
    </submittedName>
</protein>
<dbReference type="Gene3D" id="1.10.10.60">
    <property type="entry name" value="Homeodomain-like"/>
    <property type="match status" value="1"/>
</dbReference>
<dbReference type="InterPro" id="IPR009057">
    <property type="entry name" value="Homeodomain-like_sf"/>
</dbReference>
<dbReference type="PANTHER" id="PTHR47506:SF10">
    <property type="entry name" value="TRANSCRIPTIONAL REGULATORY PROTEIN"/>
    <property type="match status" value="1"/>
</dbReference>
<dbReference type="RefSeq" id="WP_091074061.1">
    <property type="nucleotide sequence ID" value="NZ_LT629799.1"/>
</dbReference>
<evidence type="ECO:0000313" key="6">
    <source>
        <dbReference type="EMBL" id="SDU90288.1"/>
    </source>
</evidence>
<feature type="domain" description="HTH tetR-type" evidence="5">
    <location>
        <begin position="6"/>
        <end position="66"/>
    </location>
</feature>
<name>A0A1H2MBF8_9ACTN</name>
<dbReference type="Proteomes" id="UP000198825">
    <property type="component" value="Chromosome I"/>
</dbReference>
<dbReference type="PROSITE" id="PS50977">
    <property type="entry name" value="HTH_TETR_2"/>
    <property type="match status" value="1"/>
</dbReference>
<dbReference type="InterPro" id="IPR036271">
    <property type="entry name" value="Tet_transcr_reg_TetR-rel_C_sf"/>
</dbReference>
<evidence type="ECO:0000256" key="1">
    <source>
        <dbReference type="ARBA" id="ARBA00023015"/>
    </source>
</evidence>
<dbReference type="InterPro" id="IPR001647">
    <property type="entry name" value="HTH_TetR"/>
</dbReference>
<dbReference type="Gene3D" id="1.10.357.10">
    <property type="entry name" value="Tetracycline Repressor, domain 2"/>
    <property type="match status" value="1"/>
</dbReference>
<dbReference type="EMBL" id="LT629799">
    <property type="protein sequence ID" value="SDU90288.1"/>
    <property type="molecule type" value="Genomic_DNA"/>
</dbReference>
<evidence type="ECO:0000259" key="5">
    <source>
        <dbReference type="PROSITE" id="PS50977"/>
    </source>
</evidence>
<dbReference type="AlphaFoldDB" id="A0A1H2MBF8"/>
<accession>A0A1H2MBF8</accession>
<dbReference type="SUPFAM" id="SSF46689">
    <property type="entry name" value="Homeodomain-like"/>
    <property type="match status" value="1"/>
</dbReference>
<evidence type="ECO:0000256" key="4">
    <source>
        <dbReference type="PROSITE-ProRule" id="PRU00335"/>
    </source>
</evidence>